<feature type="chain" id="PRO_5045562981" evidence="1">
    <location>
        <begin position="37"/>
        <end position="88"/>
    </location>
</feature>
<evidence type="ECO:0000313" key="3">
    <source>
        <dbReference type="Proteomes" id="UP001205609"/>
    </source>
</evidence>
<proteinExistence type="predicted"/>
<accession>A0ABT2EZF8</accession>
<feature type="signal peptide" evidence="1">
    <location>
        <begin position="1"/>
        <end position="36"/>
    </location>
</feature>
<evidence type="ECO:0000313" key="2">
    <source>
        <dbReference type="EMBL" id="MCS4485603.1"/>
    </source>
</evidence>
<protein>
    <submittedName>
        <fullName evidence="2">Uncharacterized protein</fullName>
    </submittedName>
</protein>
<comment type="caution">
    <text evidence="2">The sequence shown here is derived from an EMBL/GenBank/DDBJ whole genome shotgun (WGS) entry which is preliminary data.</text>
</comment>
<organism evidence="2 3">
    <name type="scientific">Staphylococcus americanisciuri</name>
    <dbReference type="NCBI Taxonomy" id="2973940"/>
    <lineage>
        <taxon>Bacteria</taxon>
        <taxon>Bacillati</taxon>
        <taxon>Bacillota</taxon>
        <taxon>Bacilli</taxon>
        <taxon>Bacillales</taxon>
        <taxon>Staphylococcaceae</taxon>
        <taxon>Staphylococcus</taxon>
    </lineage>
</organism>
<reference evidence="2 3" key="1">
    <citation type="journal article" date="2023" name="Int. J. Syst. Evol. Microbiol.">
        <title>Streptococcus sciuri sp. nov., Staphylococcus marylandisciuri sp. nov. and Staphylococcus americanisciuri sp. nov., isolated from faeces of eastern grey squirrel (Sciurus carolinensis).</title>
        <authorList>
            <person name="Volokhov D.V."/>
            <person name="Zagorodnyaya T.A."/>
            <person name="Furtak V.A."/>
            <person name="Nattanmai G."/>
            <person name="Randall L."/>
            <person name="Jose S."/>
            <person name="Gao Y."/>
            <person name="Eisenberg T."/>
            <person name="Delmonte P."/>
            <person name="Blom J."/>
            <person name="Mitchell K.K."/>
        </authorList>
    </citation>
    <scope>NUCLEOTIDE SEQUENCE [LARGE SCALE GENOMIC DNA]</scope>
    <source>
        <strain evidence="2 3">GRT3</strain>
    </source>
</reference>
<keyword evidence="1" id="KW-0732">Signal</keyword>
<dbReference type="RefSeq" id="WP_259198127.1">
    <property type="nucleotide sequence ID" value="NZ_JANUXY010000001.1"/>
</dbReference>
<sequence>MNLKSFNGKLGAALFSIGLTIASSALLFGAAHNAHAAEYSYLHPSIPSNAVAVADEPGVVKVIEGNVTTYYDAKTGEVVAQFSSKPRG</sequence>
<gene>
    <name evidence="2" type="ORF">NXS11_01700</name>
</gene>
<dbReference type="Proteomes" id="UP001205609">
    <property type="component" value="Unassembled WGS sequence"/>
</dbReference>
<dbReference type="EMBL" id="JANUXY010000001">
    <property type="protein sequence ID" value="MCS4485603.1"/>
    <property type="molecule type" value="Genomic_DNA"/>
</dbReference>
<name>A0ABT2EZF8_9STAP</name>
<keyword evidence="3" id="KW-1185">Reference proteome</keyword>
<evidence type="ECO:0000256" key="1">
    <source>
        <dbReference type="SAM" id="SignalP"/>
    </source>
</evidence>